<dbReference type="Proteomes" id="UP000320055">
    <property type="component" value="Unassembled WGS sequence"/>
</dbReference>
<feature type="domain" description="RNA 2-O ribose methyltransferase substrate binding" evidence="5">
    <location>
        <begin position="39"/>
        <end position="115"/>
    </location>
</feature>
<evidence type="ECO:0000256" key="3">
    <source>
        <dbReference type="ARBA" id="ARBA00022679"/>
    </source>
</evidence>
<dbReference type="FunFam" id="3.40.1280.10:FF:000008">
    <property type="entry name" value="Group 3 RNA methyltransferase TrmH"/>
    <property type="match status" value="1"/>
</dbReference>
<feature type="region of interest" description="Disordered" evidence="4">
    <location>
        <begin position="1"/>
        <end position="36"/>
    </location>
</feature>
<gene>
    <name evidence="6" type="ORF">H1P_3440007</name>
</gene>
<sequence>MAKSNPTPRPRRAPKKQSQPQPVSDKASSSEASEERSDLVYGRHSVLALLESDRQINRIWLTSQVKRDRRFRELLQQIKKQGTVIDEVATHRLDNLTQYANHQGITAQIAPYSYWDLEALLTRAKSETDSPVIVIADGIEDPHNLGSIVRTAEAMGVQGLIIPQRRAVGVTATVMKVAAGALENLAIARVVNLSKTLEKLKESGFWIYGTTAESSKLLHKIDFSGAIGLVIGSEAKGLSSLVERHCDELVAIPLQGKTPSLNASVAAAIAIYEVYRQKQVKFN</sequence>
<dbReference type="GO" id="GO:0005829">
    <property type="term" value="C:cytosol"/>
    <property type="evidence" value="ECO:0007669"/>
    <property type="project" value="TreeGrafter"/>
</dbReference>
<dbReference type="NCBIfam" id="TIGR00186">
    <property type="entry name" value="rRNA_methyl_3"/>
    <property type="match status" value="1"/>
</dbReference>
<dbReference type="InterPro" id="IPR029026">
    <property type="entry name" value="tRNA_m1G_MTases_N"/>
</dbReference>
<dbReference type="PANTHER" id="PTHR46429">
    <property type="entry name" value="23S RRNA (GUANOSINE-2'-O-)-METHYLTRANSFERASE RLMB"/>
    <property type="match status" value="1"/>
</dbReference>
<reference evidence="6 7" key="1">
    <citation type="submission" date="2019-01" db="EMBL/GenBank/DDBJ databases">
        <authorList>
            <person name="Brito A."/>
        </authorList>
    </citation>
    <scope>NUCLEOTIDE SEQUENCE [LARGE SCALE GENOMIC DNA]</scope>
    <source>
        <strain evidence="6">1</strain>
    </source>
</reference>
<dbReference type="SUPFAM" id="SSF55315">
    <property type="entry name" value="L30e-like"/>
    <property type="match status" value="1"/>
</dbReference>
<dbReference type="EMBL" id="CAACVJ010000273">
    <property type="protein sequence ID" value="VEP15540.1"/>
    <property type="molecule type" value="Genomic_DNA"/>
</dbReference>
<dbReference type="OrthoDB" id="9794400at2"/>
<dbReference type="RefSeq" id="WP_144874314.1">
    <property type="nucleotide sequence ID" value="NZ_LR214081.1"/>
</dbReference>
<dbReference type="Gene3D" id="3.40.1280.10">
    <property type="match status" value="1"/>
</dbReference>
<dbReference type="InterPro" id="IPR013123">
    <property type="entry name" value="SpoU_subst-bd"/>
</dbReference>
<evidence type="ECO:0000313" key="6">
    <source>
        <dbReference type="EMBL" id="VEP15540.1"/>
    </source>
</evidence>
<dbReference type="Pfam" id="PF08032">
    <property type="entry name" value="SpoU_sub_bind"/>
    <property type="match status" value="1"/>
</dbReference>
<dbReference type="InterPro" id="IPR001537">
    <property type="entry name" value="SpoU_MeTrfase"/>
</dbReference>
<dbReference type="PANTHER" id="PTHR46429:SF1">
    <property type="entry name" value="23S RRNA (GUANOSINE-2'-O-)-METHYLTRANSFERASE RLMB"/>
    <property type="match status" value="1"/>
</dbReference>
<dbReference type="InterPro" id="IPR029064">
    <property type="entry name" value="Ribosomal_eL30-like_sf"/>
</dbReference>
<protein>
    <submittedName>
        <fullName evidence="6">Putative enzyme</fullName>
        <ecNumber evidence="6">2.1.1.-</ecNumber>
    </submittedName>
</protein>
<dbReference type="Gene3D" id="3.30.1330.30">
    <property type="match status" value="1"/>
</dbReference>
<dbReference type="EC" id="2.1.1.-" evidence="6"/>
<dbReference type="SUPFAM" id="SSF75217">
    <property type="entry name" value="alpha/beta knot"/>
    <property type="match status" value="1"/>
</dbReference>
<proteinExistence type="inferred from homology"/>
<evidence type="ECO:0000313" key="7">
    <source>
        <dbReference type="Proteomes" id="UP000320055"/>
    </source>
</evidence>
<dbReference type="SMART" id="SM00967">
    <property type="entry name" value="SpoU_sub_bind"/>
    <property type="match status" value="1"/>
</dbReference>
<dbReference type="InterPro" id="IPR029028">
    <property type="entry name" value="Alpha/beta_knot_MTases"/>
</dbReference>
<dbReference type="Pfam" id="PF00588">
    <property type="entry name" value="SpoU_methylase"/>
    <property type="match status" value="1"/>
</dbReference>
<dbReference type="GO" id="GO:0003723">
    <property type="term" value="F:RNA binding"/>
    <property type="evidence" value="ECO:0007669"/>
    <property type="project" value="InterPro"/>
</dbReference>
<dbReference type="InterPro" id="IPR004441">
    <property type="entry name" value="rRNA_MeTrfase_TrmH"/>
</dbReference>
<dbReference type="AlphaFoldDB" id="A0A563VVV2"/>
<name>A0A563VVV2_9CYAN</name>
<evidence type="ECO:0000256" key="1">
    <source>
        <dbReference type="ARBA" id="ARBA00007228"/>
    </source>
</evidence>
<keyword evidence="7" id="KW-1185">Reference proteome</keyword>
<evidence type="ECO:0000259" key="5">
    <source>
        <dbReference type="SMART" id="SM00967"/>
    </source>
</evidence>
<dbReference type="GO" id="GO:0006396">
    <property type="term" value="P:RNA processing"/>
    <property type="evidence" value="ECO:0007669"/>
    <property type="project" value="InterPro"/>
</dbReference>
<keyword evidence="3 6" id="KW-0808">Transferase</keyword>
<accession>A0A563VVV2</accession>
<evidence type="ECO:0000256" key="2">
    <source>
        <dbReference type="ARBA" id="ARBA00022603"/>
    </source>
</evidence>
<organism evidence="6 7">
    <name type="scientific">Hyella patelloides LEGE 07179</name>
    <dbReference type="NCBI Taxonomy" id="945734"/>
    <lineage>
        <taxon>Bacteria</taxon>
        <taxon>Bacillati</taxon>
        <taxon>Cyanobacteriota</taxon>
        <taxon>Cyanophyceae</taxon>
        <taxon>Pleurocapsales</taxon>
        <taxon>Hyellaceae</taxon>
        <taxon>Hyella</taxon>
    </lineage>
</organism>
<comment type="similarity">
    <text evidence="1">Belongs to the class IV-like SAM-binding methyltransferase superfamily. RNA methyltransferase TrmH family.</text>
</comment>
<dbReference type="GO" id="GO:0032259">
    <property type="term" value="P:methylation"/>
    <property type="evidence" value="ECO:0007669"/>
    <property type="project" value="UniProtKB-KW"/>
</dbReference>
<dbReference type="CDD" id="cd18103">
    <property type="entry name" value="SpoU-like_RlmB"/>
    <property type="match status" value="1"/>
</dbReference>
<evidence type="ECO:0000256" key="4">
    <source>
        <dbReference type="SAM" id="MobiDB-lite"/>
    </source>
</evidence>
<keyword evidence="2 6" id="KW-0489">Methyltransferase</keyword>
<dbReference type="GO" id="GO:0008173">
    <property type="term" value="F:RNA methyltransferase activity"/>
    <property type="evidence" value="ECO:0007669"/>
    <property type="project" value="InterPro"/>
</dbReference>